<keyword evidence="2" id="KW-0663">Pyridoxal phosphate</keyword>
<sequence length="551" mass="61607">MTSTWQQWFERVRRFDPVRRGQARLLLSRAKHGSLPGHPRMALRVARMVPLREYDESEFFAGDGAPAEVVARRRDGFSRLAALLQARAPQTLARSEELAQGLSDVAFVDMYRVPFQYRRHVRAHLKLGCLVAASDGARVQDLDGNWSYDLGGSYGVNLFGVDFYRRCIDRGVEKARDLGMVLGAYHPIVLDNVRRLQAVSGLDEVSFHMSGTEAVMQAVRLARYHTGRSHVVRFCGAYHGWWDGVQAGVGNPRPAGEVYTLRELDETTLEVLRTRDDIACVLVNPIQAMAPNAAPASDSTLVASDRAAHVDRAAYRRWLRRLREVCSARGIVLIFDEVFLGFRLALGGAQEYFGVHADLVTYGKTVGGGLPVGVLCGRRSLMRRFRPDRPADICFARGTFNSHPYVMATMNEFLRHLDEPAVRGAYAGLDALWDGRAAALNERLARLEAPVRFVNLTSVWTTLYTRPSRYNWMLQFYLRAAGLSMSWVGTGRFIFSHDLTDADFAAISRRICDGAAAMLADGWWSSPAGLTDRAIKRRVLRELVSARLGRG</sequence>
<dbReference type="EMBL" id="CP114040">
    <property type="protein sequence ID" value="WAS91209.1"/>
    <property type="molecule type" value="Genomic_DNA"/>
</dbReference>
<accession>A0ABY7GWL2</accession>
<dbReference type="InterPro" id="IPR015424">
    <property type="entry name" value="PyrdxlP-dep_Trfase"/>
</dbReference>
<proteinExistence type="predicted"/>
<reference evidence="3" key="1">
    <citation type="submission" date="2022-11" db="EMBL/GenBank/DDBJ databases">
        <title>Minimal conservation of predation-associated metabolite biosynthetic gene clusters underscores biosynthetic potential of Myxococcota including descriptions for ten novel species: Archangium lansinium sp. nov., Myxococcus landrumus sp. nov., Nannocystis bai.</title>
        <authorList>
            <person name="Ahearne A."/>
            <person name="Stevens C."/>
            <person name="Dowd S."/>
        </authorList>
    </citation>
    <scope>NUCLEOTIDE SEQUENCE</scope>
    <source>
        <strain evidence="3">Fl3</strain>
    </source>
</reference>
<dbReference type="InterPro" id="IPR015421">
    <property type="entry name" value="PyrdxlP-dep_Trfase_major"/>
</dbReference>
<keyword evidence="3" id="KW-0808">Transferase</keyword>
<evidence type="ECO:0000313" key="3">
    <source>
        <dbReference type="EMBL" id="WAS91209.1"/>
    </source>
</evidence>
<keyword evidence="4" id="KW-1185">Reference proteome</keyword>
<protein>
    <submittedName>
        <fullName evidence="3">Aminotransferase class III-fold pyridoxal phosphate-dependent enzyme</fullName>
    </submittedName>
</protein>
<evidence type="ECO:0000256" key="2">
    <source>
        <dbReference type="ARBA" id="ARBA00022898"/>
    </source>
</evidence>
<dbReference type="InterPro" id="IPR015422">
    <property type="entry name" value="PyrdxlP-dep_Trfase_small"/>
</dbReference>
<dbReference type="RefSeq" id="WP_269033573.1">
    <property type="nucleotide sequence ID" value="NZ_CP114040.1"/>
</dbReference>
<evidence type="ECO:0000313" key="4">
    <source>
        <dbReference type="Proteomes" id="UP001164459"/>
    </source>
</evidence>
<keyword evidence="3" id="KW-0032">Aminotransferase</keyword>
<dbReference type="InterPro" id="IPR005814">
    <property type="entry name" value="Aminotrans_3"/>
</dbReference>
<dbReference type="SUPFAM" id="SSF53383">
    <property type="entry name" value="PLP-dependent transferases"/>
    <property type="match status" value="1"/>
</dbReference>
<dbReference type="Gene3D" id="3.90.1150.10">
    <property type="entry name" value="Aspartate Aminotransferase, domain 1"/>
    <property type="match status" value="2"/>
</dbReference>
<dbReference type="PANTHER" id="PTHR43713:SF3">
    <property type="entry name" value="GLUTAMATE-1-SEMIALDEHYDE 2,1-AMINOMUTASE 1, CHLOROPLASTIC-RELATED"/>
    <property type="match status" value="1"/>
</dbReference>
<dbReference type="PANTHER" id="PTHR43713">
    <property type="entry name" value="GLUTAMATE-1-SEMIALDEHYDE 2,1-AMINOMUTASE"/>
    <property type="match status" value="1"/>
</dbReference>
<dbReference type="Pfam" id="PF00202">
    <property type="entry name" value="Aminotran_3"/>
    <property type="match status" value="2"/>
</dbReference>
<dbReference type="InterPro" id="IPR049704">
    <property type="entry name" value="Aminotrans_3_PPA_site"/>
</dbReference>
<evidence type="ECO:0000256" key="1">
    <source>
        <dbReference type="ARBA" id="ARBA00001933"/>
    </source>
</evidence>
<organism evidence="3 4">
    <name type="scientific">Nannocystis punicea</name>
    <dbReference type="NCBI Taxonomy" id="2995304"/>
    <lineage>
        <taxon>Bacteria</taxon>
        <taxon>Pseudomonadati</taxon>
        <taxon>Myxococcota</taxon>
        <taxon>Polyangia</taxon>
        <taxon>Nannocystales</taxon>
        <taxon>Nannocystaceae</taxon>
        <taxon>Nannocystis</taxon>
    </lineage>
</organism>
<dbReference type="Gene3D" id="3.40.640.10">
    <property type="entry name" value="Type I PLP-dependent aspartate aminotransferase-like (Major domain)"/>
    <property type="match status" value="2"/>
</dbReference>
<comment type="cofactor">
    <cofactor evidence="1">
        <name>pyridoxal 5'-phosphate</name>
        <dbReference type="ChEBI" id="CHEBI:597326"/>
    </cofactor>
</comment>
<dbReference type="PROSITE" id="PS00600">
    <property type="entry name" value="AA_TRANSFER_CLASS_3"/>
    <property type="match status" value="1"/>
</dbReference>
<dbReference type="GO" id="GO:0008483">
    <property type="term" value="F:transaminase activity"/>
    <property type="evidence" value="ECO:0007669"/>
    <property type="project" value="UniProtKB-KW"/>
</dbReference>
<dbReference type="Proteomes" id="UP001164459">
    <property type="component" value="Chromosome"/>
</dbReference>
<gene>
    <name evidence="3" type="ORF">O0S08_33900</name>
</gene>
<name>A0ABY7GWL2_9BACT</name>